<proteinExistence type="predicted"/>
<evidence type="ECO:0000313" key="1">
    <source>
        <dbReference type="EMBL" id="VDK84334.1"/>
    </source>
</evidence>
<reference evidence="1 2" key="1">
    <citation type="submission" date="2018-11" db="EMBL/GenBank/DDBJ databases">
        <authorList>
            <consortium name="Pathogen Informatics"/>
        </authorList>
    </citation>
    <scope>NUCLEOTIDE SEQUENCE [LARGE SCALE GENOMIC DNA]</scope>
</reference>
<sequence>MLDAVDFGSVEAAVISKIMALINGALRPLDAGKFIVEHGKLIKINEDGVQRVAKMIYDAAKDGTIAEVQFSAHAVHPTGKGKAVVDW</sequence>
<keyword evidence="2" id="KW-1185">Reference proteome</keyword>
<dbReference type="AlphaFoldDB" id="A0A3P6V1S8"/>
<gene>
    <name evidence="1" type="ORF">CGOC_LOCUS8275</name>
</gene>
<dbReference type="Proteomes" id="UP000271889">
    <property type="component" value="Unassembled WGS sequence"/>
</dbReference>
<evidence type="ECO:0000313" key="2">
    <source>
        <dbReference type="Proteomes" id="UP000271889"/>
    </source>
</evidence>
<dbReference type="OrthoDB" id="10249667at2759"/>
<organism evidence="1 2">
    <name type="scientific">Cylicostephanus goldi</name>
    <name type="common">Nematode worm</name>
    <dbReference type="NCBI Taxonomy" id="71465"/>
    <lineage>
        <taxon>Eukaryota</taxon>
        <taxon>Metazoa</taxon>
        <taxon>Ecdysozoa</taxon>
        <taxon>Nematoda</taxon>
        <taxon>Chromadorea</taxon>
        <taxon>Rhabditida</taxon>
        <taxon>Rhabditina</taxon>
        <taxon>Rhabditomorpha</taxon>
        <taxon>Strongyloidea</taxon>
        <taxon>Strongylidae</taxon>
        <taxon>Cylicostephanus</taxon>
    </lineage>
</organism>
<accession>A0A3P6V1S8</accession>
<name>A0A3P6V1S8_CYLGO</name>
<protein>
    <submittedName>
        <fullName evidence="1">Uncharacterized protein</fullName>
    </submittedName>
</protein>
<dbReference type="EMBL" id="UYRV01030063">
    <property type="protein sequence ID" value="VDK84334.1"/>
    <property type="molecule type" value="Genomic_DNA"/>
</dbReference>